<keyword evidence="2" id="KW-1185">Reference proteome</keyword>
<proteinExistence type="predicted"/>
<dbReference type="EMBL" id="KN825241">
    <property type="protein sequence ID" value="KIK92811.1"/>
    <property type="molecule type" value="Genomic_DNA"/>
</dbReference>
<organism evidence="1 2">
    <name type="scientific">Paxillus rubicundulus Ve08.2h10</name>
    <dbReference type="NCBI Taxonomy" id="930991"/>
    <lineage>
        <taxon>Eukaryota</taxon>
        <taxon>Fungi</taxon>
        <taxon>Dikarya</taxon>
        <taxon>Basidiomycota</taxon>
        <taxon>Agaricomycotina</taxon>
        <taxon>Agaricomycetes</taxon>
        <taxon>Agaricomycetidae</taxon>
        <taxon>Boletales</taxon>
        <taxon>Paxilineae</taxon>
        <taxon>Paxillaceae</taxon>
        <taxon>Paxillus</taxon>
    </lineage>
</organism>
<accession>A0A0D0DUM3</accession>
<dbReference type="Proteomes" id="UP000054538">
    <property type="component" value="Unassembled WGS sequence"/>
</dbReference>
<dbReference type="OrthoDB" id="10044727at2759"/>
<evidence type="ECO:0000313" key="2">
    <source>
        <dbReference type="Proteomes" id="UP000054538"/>
    </source>
</evidence>
<sequence>MLRYTCRIISYYPLRFASGSRRFIDAYQKGLDGQQAAYHGHRVLPQHAPQEFDKAHRSSKLAPVLGHLSQLCHVATHGMNPQ</sequence>
<protein>
    <submittedName>
        <fullName evidence="1">Uncharacterized protein</fullName>
    </submittedName>
</protein>
<dbReference type="AlphaFoldDB" id="A0A0D0DUM3"/>
<reference evidence="1 2" key="1">
    <citation type="submission" date="2014-04" db="EMBL/GenBank/DDBJ databases">
        <authorList>
            <consortium name="DOE Joint Genome Institute"/>
            <person name="Kuo A."/>
            <person name="Kohler A."/>
            <person name="Jargeat P."/>
            <person name="Nagy L.G."/>
            <person name="Floudas D."/>
            <person name="Copeland A."/>
            <person name="Barry K.W."/>
            <person name="Cichocki N."/>
            <person name="Veneault-Fourrey C."/>
            <person name="LaButti K."/>
            <person name="Lindquist E.A."/>
            <person name="Lipzen A."/>
            <person name="Lundell T."/>
            <person name="Morin E."/>
            <person name="Murat C."/>
            <person name="Sun H."/>
            <person name="Tunlid A."/>
            <person name="Henrissat B."/>
            <person name="Grigoriev I.V."/>
            <person name="Hibbett D.S."/>
            <person name="Martin F."/>
            <person name="Nordberg H.P."/>
            <person name="Cantor M.N."/>
            <person name="Hua S.X."/>
        </authorList>
    </citation>
    <scope>NUCLEOTIDE SEQUENCE [LARGE SCALE GENOMIC DNA]</scope>
    <source>
        <strain evidence="1 2">Ve08.2h10</strain>
    </source>
</reference>
<dbReference type="HOGENOM" id="CLU_2558964_0_0_1"/>
<dbReference type="InParanoid" id="A0A0D0DUM3"/>
<gene>
    <name evidence="1" type="ORF">PAXRUDRAFT_146495</name>
</gene>
<name>A0A0D0DUM3_9AGAM</name>
<reference evidence="2" key="2">
    <citation type="submission" date="2015-01" db="EMBL/GenBank/DDBJ databases">
        <title>Evolutionary Origins and Diversification of the Mycorrhizal Mutualists.</title>
        <authorList>
            <consortium name="DOE Joint Genome Institute"/>
            <consortium name="Mycorrhizal Genomics Consortium"/>
            <person name="Kohler A."/>
            <person name="Kuo A."/>
            <person name="Nagy L.G."/>
            <person name="Floudas D."/>
            <person name="Copeland A."/>
            <person name="Barry K.W."/>
            <person name="Cichocki N."/>
            <person name="Veneault-Fourrey C."/>
            <person name="LaButti K."/>
            <person name="Lindquist E.A."/>
            <person name="Lipzen A."/>
            <person name="Lundell T."/>
            <person name="Morin E."/>
            <person name="Murat C."/>
            <person name="Riley R."/>
            <person name="Ohm R."/>
            <person name="Sun H."/>
            <person name="Tunlid A."/>
            <person name="Henrissat B."/>
            <person name="Grigoriev I.V."/>
            <person name="Hibbett D.S."/>
            <person name="Martin F."/>
        </authorList>
    </citation>
    <scope>NUCLEOTIDE SEQUENCE [LARGE SCALE GENOMIC DNA]</scope>
    <source>
        <strain evidence="2">Ve08.2h10</strain>
    </source>
</reference>
<evidence type="ECO:0000313" key="1">
    <source>
        <dbReference type="EMBL" id="KIK92811.1"/>
    </source>
</evidence>